<dbReference type="Proteomes" id="UP000663868">
    <property type="component" value="Unassembled WGS sequence"/>
</dbReference>
<evidence type="ECO:0000313" key="5">
    <source>
        <dbReference type="EMBL" id="CAF4095573.1"/>
    </source>
</evidence>
<evidence type="ECO:0000313" key="3">
    <source>
        <dbReference type="EMBL" id="CAF4049053.1"/>
    </source>
</evidence>
<organism evidence="5 8">
    <name type="scientific">Adineta steineri</name>
    <dbReference type="NCBI Taxonomy" id="433720"/>
    <lineage>
        <taxon>Eukaryota</taxon>
        <taxon>Metazoa</taxon>
        <taxon>Spiralia</taxon>
        <taxon>Gnathifera</taxon>
        <taxon>Rotifera</taxon>
        <taxon>Eurotatoria</taxon>
        <taxon>Bdelloidea</taxon>
        <taxon>Adinetida</taxon>
        <taxon>Adinetidae</taxon>
        <taxon>Adineta</taxon>
    </lineage>
</organism>
<gene>
    <name evidence="6" type="ORF">KXQ929_LOCUS35651</name>
    <name evidence="7" type="ORF">KXQ929_LOCUS36725</name>
    <name evidence="2" type="ORF">OKA104_LOCUS32519</name>
    <name evidence="4" type="ORF">OKA104_LOCUS35227</name>
    <name evidence="3" type="ORF">OXD698_LOCUS32404</name>
    <name evidence="5" type="ORF">OXD698_LOCUS35141</name>
</gene>
<proteinExistence type="predicted"/>
<dbReference type="EMBL" id="CAJOBB010005812">
    <property type="protein sequence ID" value="CAF4141381.1"/>
    <property type="molecule type" value="Genomic_DNA"/>
</dbReference>
<name>A0A819UX75_9BILA</name>
<dbReference type="AlphaFoldDB" id="A0A819UX75"/>
<evidence type="ECO:0000256" key="1">
    <source>
        <dbReference type="SAM" id="MobiDB-lite"/>
    </source>
</evidence>
<accession>A0A819UX75</accession>
<sequence length="37" mass="4091">MADIEDIGFELSTIVEQSTDGFESCPSPPPPFHRNIN</sequence>
<feature type="non-terminal residue" evidence="5">
    <location>
        <position position="1"/>
    </location>
</feature>
<dbReference type="Proteomes" id="UP000663881">
    <property type="component" value="Unassembled WGS sequence"/>
</dbReference>
<feature type="compositionally biased region" description="Pro residues" evidence="1">
    <location>
        <begin position="26"/>
        <end position="37"/>
    </location>
</feature>
<evidence type="ECO:0000313" key="4">
    <source>
        <dbReference type="EMBL" id="CAF4092621.1"/>
    </source>
</evidence>
<dbReference type="EMBL" id="CAJOBB010005241">
    <property type="protein sequence ID" value="CAF4121214.1"/>
    <property type="molecule type" value="Genomic_DNA"/>
</dbReference>
<evidence type="ECO:0000313" key="6">
    <source>
        <dbReference type="EMBL" id="CAF4121214.1"/>
    </source>
</evidence>
<dbReference type="EMBL" id="CAJOAY010003922">
    <property type="protein sequence ID" value="CAF4046658.1"/>
    <property type="molecule type" value="Genomic_DNA"/>
</dbReference>
<evidence type="ECO:0000313" key="2">
    <source>
        <dbReference type="EMBL" id="CAF4046658.1"/>
    </source>
</evidence>
<protein>
    <submittedName>
        <fullName evidence="5">Uncharacterized protein</fullName>
    </submittedName>
</protein>
<comment type="caution">
    <text evidence="5">The sequence shown here is derived from an EMBL/GenBank/DDBJ whole genome shotgun (WGS) entry which is preliminary data.</text>
</comment>
<dbReference type="EMBL" id="CAJOAY010005033">
    <property type="protein sequence ID" value="CAF4092621.1"/>
    <property type="molecule type" value="Genomic_DNA"/>
</dbReference>
<reference evidence="5" key="1">
    <citation type="submission" date="2021-02" db="EMBL/GenBank/DDBJ databases">
        <authorList>
            <person name="Nowell W R."/>
        </authorList>
    </citation>
    <scope>NUCLEOTIDE SEQUENCE</scope>
</reference>
<feature type="non-terminal residue" evidence="5">
    <location>
        <position position="37"/>
    </location>
</feature>
<dbReference type="EMBL" id="CAJOAZ010005313">
    <property type="protein sequence ID" value="CAF4095573.1"/>
    <property type="molecule type" value="Genomic_DNA"/>
</dbReference>
<evidence type="ECO:0000313" key="7">
    <source>
        <dbReference type="EMBL" id="CAF4141381.1"/>
    </source>
</evidence>
<dbReference type="EMBL" id="CAJOAZ010004209">
    <property type="protein sequence ID" value="CAF4049053.1"/>
    <property type="molecule type" value="Genomic_DNA"/>
</dbReference>
<dbReference type="Proteomes" id="UP000663844">
    <property type="component" value="Unassembled WGS sequence"/>
</dbReference>
<feature type="region of interest" description="Disordered" evidence="1">
    <location>
        <begin position="17"/>
        <end position="37"/>
    </location>
</feature>
<evidence type="ECO:0000313" key="8">
    <source>
        <dbReference type="Proteomes" id="UP000663844"/>
    </source>
</evidence>